<keyword evidence="1" id="KW-0472">Membrane</keyword>
<feature type="transmembrane region" description="Helical" evidence="1">
    <location>
        <begin position="112"/>
        <end position="132"/>
    </location>
</feature>
<sequence length="218" mass="24418">MFRGLHNLIDDKKEKNCIFARYGGIVFIFAIVVQLINMAKLFLHHTVGETINSNTLLLTYMTVLVTASIALAGLLLLAYGYHFIYLKAAPFIGAALLCFLSGYIVSGFWGKFHTMVCYQCIVIVGIHILFFLLGGFHLLRKLPVALIGCIALVATSGWIFFLYLFGEGRQLDVEPSVALLHIVTMLLFAIFLIAEGAAILTYAIQQKKIRNSEHEREW</sequence>
<keyword evidence="1" id="KW-0812">Transmembrane</keyword>
<feature type="transmembrane region" description="Helical" evidence="1">
    <location>
        <begin position="178"/>
        <end position="204"/>
    </location>
</feature>
<dbReference type="RefSeq" id="WP_186996120.1">
    <property type="nucleotide sequence ID" value="NZ_JACOQK010000001.1"/>
</dbReference>
<reference evidence="2 3" key="1">
    <citation type="submission" date="2020-08" db="EMBL/GenBank/DDBJ databases">
        <title>Genome public.</title>
        <authorList>
            <person name="Liu C."/>
            <person name="Sun Q."/>
        </authorList>
    </citation>
    <scope>NUCLEOTIDE SEQUENCE [LARGE SCALE GENOMIC DNA]</scope>
    <source>
        <strain evidence="2 3">NSJ-27</strain>
    </source>
</reference>
<evidence type="ECO:0000256" key="1">
    <source>
        <dbReference type="SAM" id="Phobius"/>
    </source>
</evidence>
<feature type="transmembrane region" description="Helical" evidence="1">
    <location>
        <begin position="144"/>
        <end position="166"/>
    </location>
</feature>
<evidence type="ECO:0008006" key="4">
    <source>
        <dbReference type="Google" id="ProtNLM"/>
    </source>
</evidence>
<evidence type="ECO:0000313" key="2">
    <source>
        <dbReference type="EMBL" id="MBC5786949.1"/>
    </source>
</evidence>
<proteinExistence type="predicted"/>
<organism evidence="2 3">
    <name type="scientific">Clostridium facile</name>
    <dbReference type="NCBI Taxonomy" id="2763035"/>
    <lineage>
        <taxon>Bacteria</taxon>
        <taxon>Bacillati</taxon>
        <taxon>Bacillota</taxon>
        <taxon>Clostridia</taxon>
        <taxon>Eubacteriales</taxon>
        <taxon>Clostridiaceae</taxon>
        <taxon>Clostridium</taxon>
    </lineage>
</organism>
<comment type="caution">
    <text evidence="2">The sequence shown here is derived from an EMBL/GenBank/DDBJ whole genome shotgun (WGS) entry which is preliminary data.</text>
</comment>
<keyword evidence="3" id="KW-1185">Reference proteome</keyword>
<name>A0ABR7IP85_9CLOT</name>
<keyword evidence="1" id="KW-1133">Transmembrane helix</keyword>
<dbReference type="Proteomes" id="UP000649151">
    <property type="component" value="Unassembled WGS sequence"/>
</dbReference>
<dbReference type="EMBL" id="JACOQK010000001">
    <property type="protein sequence ID" value="MBC5786949.1"/>
    <property type="molecule type" value="Genomic_DNA"/>
</dbReference>
<feature type="transmembrane region" description="Helical" evidence="1">
    <location>
        <begin position="84"/>
        <end position="106"/>
    </location>
</feature>
<gene>
    <name evidence="2" type="ORF">H8Z77_02780</name>
</gene>
<accession>A0ABR7IP85</accession>
<protein>
    <recommendedName>
        <fullName evidence="4">DUF998 domain-containing protein</fullName>
    </recommendedName>
</protein>
<evidence type="ECO:0000313" key="3">
    <source>
        <dbReference type="Proteomes" id="UP000649151"/>
    </source>
</evidence>
<feature type="transmembrane region" description="Helical" evidence="1">
    <location>
        <begin position="20"/>
        <end position="37"/>
    </location>
</feature>
<feature type="transmembrane region" description="Helical" evidence="1">
    <location>
        <begin position="57"/>
        <end position="77"/>
    </location>
</feature>